<feature type="transmembrane region" description="Helical" evidence="1">
    <location>
        <begin position="380"/>
        <end position="396"/>
    </location>
</feature>
<feature type="transmembrane region" description="Helical" evidence="1">
    <location>
        <begin position="173"/>
        <end position="194"/>
    </location>
</feature>
<reference evidence="2" key="1">
    <citation type="submission" date="2020-08" db="EMBL/GenBank/DDBJ databases">
        <title>Ramlibacter sp. USB13 16S ribosomal RNA gene genome sequencing and assembly.</title>
        <authorList>
            <person name="Kang M."/>
        </authorList>
    </citation>
    <scope>NUCLEOTIDE SEQUENCE</scope>
    <source>
        <strain evidence="2">USB13</strain>
    </source>
</reference>
<dbReference type="RefSeq" id="WP_187077610.1">
    <property type="nucleotide sequence ID" value="NZ_JACORT010000008.1"/>
</dbReference>
<keyword evidence="1" id="KW-0812">Transmembrane</keyword>
<organism evidence="2 3">
    <name type="scientific">Ramlibacter cellulosilyticus</name>
    <dbReference type="NCBI Taxonomy" id="2764187"/>
    <lineage>
        <taxon>Bacteria</taxon>
        <taxon>Pseudomonadati</taxon>
        <taxon>Pseudomonadota</taxon>
        <taxon>Betaproteobacteria</taxon>
        <taxon>Burkholderiales</taxon>
        <taxon>Comamonadaceae</taxon>
        <taxon>Ramlibacter</taxon>
    </lineage>
</organism>
<keyword evidence="3" id="KW-1185">Reference proteome</keyword>
<name>A0A923MSX8_9BURK</name>
<proteinExistence type="predicted"/>
<dbReference type="AlphaFoldDB" id="A0A923MSX8"/>
<dbReference type="Proteomes" id="UP000608513">
    <property type="component" value="Unassembled WGS sequence"/>
</dbReference>
<feature type="transmembrane region" description="Helical" evidence="1">
    <location>
        <begin position="402"/>
        <end position="419"/>
    </location>
</feature>
<feature type="transmembrane region" description="Helical" evidence="1">
    <location>
        <begin position="76"/>
        <end position="94"/>
    </location>
</feature>
<keyword evidence="1" id="KW-1133">Transmembrane helix</keyword>
<evidence type="ECO:0000313" key="2">
    <source>
        <dbReference type="EMBL" id="MBC5784865.1"/>
    </source>
</evidence>
<feature type="transmembrane region" description="Helical" evidence="1">
    <location>
        <begin position="215"/>
        <end position="231"/>
    </location>
</feature>
<keyword evidence="2" id="KW-0436">Ligase</keyword>
<evidence type="ECO:0000313" key="3">
    <source>
        <dbReference type="Proteomes" id="UP000608513"/>
    </source>
</evidence>
<accession>A0A923MSX8</accession>
<gene>
    <name evidence="2" type="ORF">H8N03_18105</name>
</gene>
<dbReference type="EMBL" id="JACORT010000008">
    <property type="protein sequence ID" value="MBC5784865.1"/>
    <property type="molecule type" value="Genomic_DNA"/>
</dbReference>
<keyword evidence="1" id="KW-0472">Membrane</keyword>
<dbReference type="GO" id="GO:0016874">
    <property type="term" value="F:ligase activity"/>
    <property type="evidence" value="ECO:0007669"/>
    <property type="project" value="UniProtKB-KW"/>
</dbReference>
<feature type="transmembrane region" description="Helical" evidence="1">
    <location>
        <begin position="259"/>
        <end position="280"/>
    </location>
</feature>
<feature type="transmembrane region" description="Helical" evidence="1">
    <location>
        <begin position="21"/>
        <end position="41"/>
    </location>
</feature>
<protein>
    <submittedName>
        <fullName evidence="2">O-antigen ligase family protein</fullName>
    </submittedName>
</protein>
<feature type="transmembrane region" description="Helical" evidence="1">
    <location>
        <begin position="350"/>
        <end position="368"/>
    </location>
</feature>
<feature type="transmembrane region" description="Helical" evidence="1">
    <location>
        <begin position="47"/>
        <end position="64"/>
    </location>
</feature>
<sequence>MNPNELSTGRPLRDRRGIGTNLKVQNIAIAYVCLWAVSPPLGYRTEYRVAALAAVLVWFVLEIARRGNIFARPTTPVLVAGAYVIYTLSIEVILGPEAEFDWHIQPTILLFFLIVHESRRRQIETLAPVFWVTLASLPLWLALSLMGLSEYDNAARILVRSSEEAMELAEQGIGGYGLVYLMVTLLPVMVYLAATRSGRMIPGTPKIFGFLERRVPILTALTALLGVIFILRAQYSIAVYLAALSTLALMASRKRALLLVAMLLVGLMLLIEQNILFSLLDWLASLTSGSNLAKKFQDILDSLRADEAVGTLSDRTERYLRSLSLFAENPFLGVLEFRDVGKHSAYLDRFARYGFLVGGMFVYLMLYLPVRLMKQMRTGFGMAFAVFAVVLVFPALNNVFLSFGVALYIMFPVACTAVLQRSGAPAARKPYSLTATRQAGIEPFVR</sequence>
<evidence type="ECO:0000256" key="1">
    <source>
        <dbReference type="SAM" id="Phobius"/>
    </source>
</evidence>
<feature type="transmembrane region" description="Helical" evidence="1">
    <location>
        <begin position="128"/>
        <end position="148"/>
    </location>
</feature>
<comment type="caution">
    <text evidence="2">The sequence shown here is derived from an EMBL/GenBank/DDBJ whole genome shotgun (WGS) entry which is preliminary data.</text>
</comment>